<evidence type="ECO:0000256" key="3">
    <source>
        <dbReference type="ARBA" id="ARBA00022833"/>
    </source>
</evidence>
<feature type="non-terminal residue" evidence="6">
    <location>
        <position position="1"/>
    </location>
</feature>
<reference evidence="6 7" key="1">
    <citation type="submission" date="2024-05" db="EMBL/GenBank/DDBJ databases">
        <title>Genome sequencing and assembly of Indian major carp, Cirrhinus mrigala (Hamilton, 1822).</title>
        <authorList>
            <person name="Mohindra V."/>
            <person name="Chowdhury L.M."/>
            <person name="Lal K."/>
            <person name="Jena J.K."/>
        </authorList>
    </citation>
    <scope>NUCLEOTIDE SEQUENCE [LARGE SCALE GENOMIC DNA]</scope>
    <source>
        <strain evidence="6">CM1030</strain>
        <tissue evidence="6">Blood</tissue>
    </source>
</reference>
<keyword evidence="1" id="KW-0479">Metal-binding</keyword>
<feature type="domain" description="BED-type" evidence="5">
    <location>
        <begin position="26"/>
        <end position="70"/>
    </location>
</feature>
<feature type="compositionally biased region" description="Basic and acidic residues" evidence="4">
    <location>
        <begin position="76"/>
        <end position="90"/>
    </location>
</feature>
<feature type="region of interest" description="Disordered" evidence="4">
    <location>
        <begin position="54"/>
        <end position="91"/>
    </location>
</feature>
<dbReference type="Pfam" id="PF02892">
    <property type="entry name" value="zf-BED"/>
    <property type="match status" value="1"/>
</dbReference>
<evidence type="ECO:0000313" key="6">
    <source>
        <dbReference type="EMBL" id="KAL0150384.1"/>
    </source>
</evidence>
<proteinExistence type="predicted"/>
<keyword evidence="7" id="KW-1185">Reference proteome</keyword>
<dbReference type="GO" id="GO:0008270">
    <property type="term" value="F:zinc ion binding"/>
    <property type="evidence" value="ECO:0007669"/>
    <property type="project" value="UniProtKB-KW"/>
</dbReference>
<gene>
    <name evidence="6" type="ORF">M9458_054201</name>
</gene>
<sequence length="126" mass="14878">AHWPVKSGKWMKMADDSTFARWTYAHYFDFVREKDKKNVIVKCNLCVKPRELSTSRNSTSNLKKHFERCHASTPLTEKRKNTEDESDKPKQQKLSFFRSAIMPLEPREVRRLVAEYVVEDMLPLST</sequence>
<organism evidence="6 7">
    <name type="scientific">Cirrhinus mrigala</name>
    <name type="common">Mrigala</name>
    <dbReference type="NCBI Taxonomy" id="683832"/>
    <lineage>
        <taxon>Eukaryota</taxon>
        <taxon>Metazoa</taxon>
        <taxon>Chordata</taxon>
        <taxon>Craniata</taxon>
        <taxon>Vertebrata</taxon>
        <taxon>Euteleostomi</taxon>
        <taxon>Actinopterygii</taxon>
        <taxon>Neopterygii</taxon>
        <taxon>Teleostei</taxon>
        <taxon>Ostariophysi</taxon>
        <taxon>Cypriniformes</taxon>
        <taxon>Cyprinidae</taxon>
        <taxon>Labeoninae</taxon>
        <taxon>Labeonini</taxon>
        <taxon>Cirrhinus</taxon>
    </lineage>
</organism>
<feature type="non-terminal residue" evidence="6">
    <location>
        <position position="126"/>
    </location>
</feature>
<accession>A0ABD0MN65</accession>
<protein>
    <recommendedName>
        <fullName evidence="5">BED-type domain-containing protein</fullName>
    </recommendedName>
</protein>
<evidence type="ECO:0000256" key="4">
    <source>
        <dbReference type="SAM" id="MobiDB-lite"/>
    </source>
</evidence>
<evidence type="ECO:0000256" key="2">
    <source>
        <dbReference type="ARBA" id="ARBA00022771"/>
    </source>
</evidence>
<keyword evidence="2" id="KW-0863">Zinc-finger</keyword>
<dbReference type="InterPro" id="IPR003656">
    <property type="entry name" value="Znf_BED"/>
</dbReference>
<evidence type="ECO:0000259" key="5">
    <source>
        <dbReference type="Pfam" id="PF02892"/>
    </source>
</evidence>
<dbReference type="EMBL" id="JAMKFB020000295">
    <property type="protein sequence ID" value="KAL0150384.1"/>
    <property type="molecule type" value="Genomic_DNA"/>
</dbReference>
<evidence type="ECO:0000256" key="1">
    <source>
        <dbReference type="ARBA" id="ARBA00022723"/>
    </source>
</evidence>
<name>A0ABD0MN65_CIRMR</name>
<comment type="caution">
    <text evidence="6">The sequence shown here is derived from an EMBL/GenBank/DDBJ whole genome shotgun (WGS) entry which is preliminary data.</text>
</comment>
<dbReference type="Proteomes" id="UP001529510">
    <property type="component" value="Unassembled WGS sequence"/>
</dbReference>
<dbReference type="AlphaFoldDB" id="A0ABD0MN65"/>
<keyword evidence="3" id="KW-0862">Zinc</keyword>
<evidence type="ECO:0000313" key="7">
    <source>
        <dbReference type="Proteomes" id="UP001529510"/>
    </source>
</evidence>